<evidence type="ECO:0000256" key="4">
    <source>
        <dbReference type="PROSITE-ProRule" id="PRU00473"/>
    </source>
</evidence>
<evidence type="ECO:0000256" key="2">
    <source>
        <dbReference type="ARBA" id="ARBA00023136"/>
    </source>
</evidence>
<dbReference type="SUPFAM" id="SSF49478">
    <property type="entry name" value="Cna protein B-type domain"/>
    <property type="match status" value="1"/>
</dbReference>
<gene>
    <name evidence="7" type="primary">psaB</name>
    <name evidence="7" type="ORF">NBC122_02033</name>
</gene>
<accession>A0A4P6ZGM6</accession>
<protein>
    <submittedName>
        <fullName evidence="7">Photosystem I P700 chlorophyll a apoprotein A2</fullName>
        <ecNumber evidence="7">1.97.1.12</ecNumber>
    </submittedName>
</protein>
<feature type="domain" description="OmpA-like" evidence="6">
    <location>
        <begin position="465"/>
        <end position="587"/>
    </location>
</feature>
<name>A0A4P6ZGM6_9FLAO</name>
<evidence type="ECO:0000256" key="3">
    <source>
        <dbReference type="ARBA" id="ARBA00023237"/>
    </source>
</evidence>
<dbReference type="Proteomes" id="UP000294419">
    <property type="component" value="Chromosome"/>
</dbReference>
<dbReference type="InterPro" id="IPR006664">
    <property type="entry name" value="OMP_bac"/>
</dbReference>
<dbReference type="RefSeq" id="WP_133440225.1">
    <property type="nucleotide sequence ID" value="NZ_CP037954.1"/>
</dbReference>
<reference evidence="7 8" key="1">
    <citation type="submission" date="2019-03" db="EMBL/GenBank/DDBJ databases">
        <authorList>
            <person name="Kim H."/>
            <person name="Yu S.-M."/>
        </authorList>
    </citation>
    <scope>NUCLEOTIDE SEQUENCE [LARGE SCALE GENOMIC DNA]</scope>
    <source>
        <strain evidence="7 8">NBC122</strain>
    </source>
</reference>
<dbReference type="OrthoDB" id="9782229at2"/>
<dbReference type="InterPro" id="IPR008969">
    <property type="entry name" value="CarboxyPept-like_regulatory"/>
</dbReference>
<dbReference type="Gene3D" id="3.30.1330.60">
    <property type="entry name" value="OmpA-like domain"/>
    <property type="match status" value="1"/>
</dbReference>
<dbReference type="SUPFAM" id="SSF103088">
    <property type="entry name" value="OmpA-like"/>
    <property type="match status" value="1"/>
</dbReference>
<dbReference type="PROSITE" id="PS51123">
    <property type="entry name" value="OMPA_2"/>
    <property type="match status" value="1"/>
</dbReference>
<feature type="chain" id="PRO_5020981290" evidence="5">
    <location>
        <begin position="22"/>
        <end position="589"/>
    </location>
</feature>
<keyword evidence="7" id="KW-0560">Oxidoreductase</keyword>
<dbReference type="PANTHER" id="PTHR30329:SF21">
    <property type="entry name" value="LIPOPROTEIN YIAD-RELATED"/>
    <property type="match status" value="1"/>
</dbReference>
<dbReference type="EMBL" id="CP037954">
    <property type="protein sequence ID" value="QBO58841.1"/>
    <property type="molecule type" value="Genomic_DNA"/>
</dbReference>
<evidence type="ECO:0000313" key="8">
    <source>
        <dbReference type="Proteomes" id="UP000294419"/>
    </source>
</evidence>
<dbReference type="SUPFAM" id="SSF49464">
    <property type="entry name" value="Carboxypeptidase regulatory domain-like"/>
    <property type="match status" value="1"/>
</dbReference>
<dbReference type="GO" id="GO:0009279">
    <property type="term" value="C:cell outer membrane"/>
    <property type="evidence" value="ECO:0007669"/>
    <property type="project" value="UniProtKB-SubCell"/>
</dbReference>
<keyword evidence="5" id="KW-0732">Signal</keyword>
<proteinExistence type="predicted"/>
<dbReference type="InterPro" id="IPR050330">
    <property type="entry name" value="Bact_OuterMem_StrucFunc"/>
</dbReference>
<dbReference type="KEGG" id="csal:NBC122_02033"/>
<evidence type="ECO:0000259" key="6">
    <source>
        <dbReference type="PROSITE" id="PS51123"/>
    </source>
</evidence>
<dbReference type="GO" id="GO:0016491">
    <property type="term" value="F:oxidoreductase activity"/>
    <property type="evidence" value="ECO:0007669"/>
    <property type="project" value="UniProtKB-KW"/>
</dbReference>
<dbReference type="Pfam" id="PF13620">
    <property type="entry name" value="CarboxypepD_reg"/>
    <property type="match status" value="1"/>
</dbReference>
<dbReference type="Gene3D" id="2.60.40.1120">
    <property type="entry name" value="Carboxypeptidase-like, regulatory domain"/>
    <property type="match status" value="1"/>
</dbReference>
<feature type="signal peptide" evidence="5">
    <location>
        <begin position="1"/>
        <end position="21"/>
    </location>
</feature>
<keyword evidence="8" id="KW-1185">Reference proteome</keyword>
<dbReference type="Pfam" id="PF00691">
    <property type="entry name" value="OmpA"/>
    <property type="match status" value="1"/>
</dbReference>
<dbReference type="PRINTS" id="PR01021">
    <property type="entry name" value="OMPADOMAIN"/>
</dbReference>
<dbReference type="CDD" id="cd07185">
    <property type="entry name" value="OmpA_C-like"/>
    <property type="match status" value="1"/>
</dbReference>
<evidence type="ECO:0000256" key="1">
    <source>
        <dbReference type="ARBA" id="ARBA00004442"/>
    </source>
</evidence>
<dbReference type="PANTHER" id="PTHR30329">
    <property type="entry name" value="STATOR ELEMENT OF FLAGELLAR MOTOR COMPLEX"/>
    <property type="match status" value="1"/>
</dbReference>
<dbReference type="EC" id="1.97.1.12" evidence="7"/>
<dbReference type="InterPro" id="IPR036737">
    <property type="entry name" value="OmpA-like_sf"/>
</dbReference>
<keyword evidence="2 4" id="KW-0472">Membrane</keyword>
<evidence type="ECO:0000313" key="7">
    <source>
        <dbReference type="EMBL" id="QBO58841.1"/>
    </source>
</evidence>
<evidence type="ECO:0000256" key="5">
    <source>
        <dbReference type="SAM" id="SignalP"/>
    </source>
</evidence>
<keyword evidence="3" id="KW-0998">Cell outer membrane</keyword>
<comment type="subcellular location">
    <subcellularLocation>
        <location evidence="1">Cell outer membrane</location>
    </subcellularLocation>
</comment>
<sequence>MKHLKLASLLFLIGICRQISAQTGSPIPNSSPADNSGVRISVRGGYDFPTFKHDTPFIDHKGGFEAGASLDYYWNWFGIGGDFDYIQNKPKNTFPTVNLITASQQPISSVILDEHRITRLFYGIGPDFRFLISPGSDFELKVRAGLSSIKGGETRLRGFDNSPANPDGILLNYHGGFDEKNVFAGKASLQFNIFFSNNIGFTVGGYYMNHFKTFDLRNTALNVTDAYYGINPSDGAPVTISPANFVQRVQPTKESLQSFGIFAGLVFKFNKKTEQVMPEPASLECVVTVMAKDKYSRKAIPKTDIILLDEHGNTIQSGVTDQLGSITFTSVVKGNYMITGNYQGRDLNGNMIDVSEFGNCTIGGITKEILMVNDRFAVIGNATDCKTAEPIANAIIMVKNNSSGYVETVNTDHNGGFSFTAMPQTSYTVYGKKSNFMSQTVTLNTNDYSLSDSQTIPMEVCMDKAGCNDSIILKNILYDFDKSFIREDAKPELNRLVQFMKDNSEAKVELSAYTDSRGSDAYNLKLSQRRAESAVEYIISRDISRSRLVAKGYGDTQLLNKCAKGVLCTEAEHQVNRRTQMKVICPNAK</sequence>
<dbReference type="InterPro" id="IPR006665">
    <property type="entry name" value="OmpA-like"/>
</dbReference>
<dbReference type="AlphaFoldDB" id="A0A4P6ZGM6"/>
<organism evidence="7 8">
    <name type="scientific">Chryseobacterium salivictor</name>
    <dbReference type="NCBI Taxonomy" id="2547600"/>
    <lineage>
        <taxon>Bacteria</taxon>
        <taxon>Pseudomonadati</taxon>
        <taxon>Bacteroidota</taxon>
        <taxon>Flavobacteriia</taxon>
        <taxon>Flavobacteriales</taxon>
        <taxon>Weeksellaceae</taxon>
        <taxon>Chryseobacterium group</taxon>
        <taxon>Chryseobacterium</taxon>
    </lineage>
</organism>